<evidence type="ECO:0000259" key="1">
    <source>
        <dbReference type="Pfam" id="PF01850"/>
    </source>
</evidence>
<dbReference type="Gene3D" id="3.40.50.1010">
    <property type="entry name" value="5'-nuclease"/>
    <property type="match status" value="1"/>
</dbReference>
<reference evidence="2 3" key="1">
    <citation type="submission" date="2018-02" db="EMBL/GenBank/DDBJ databases">
        <authorList>
            <person name="Cohen D.B."/>
            <person name="Kent A.D."/>
        </authorList>
    </citation>
    <scope>NUCLEOTIDE SEQUENCE [LARGE SCALE GENOMIC DNA]</scope>
    <source>
        <strain evidence="2 3">ULC007</strain>
    </source>
</reference>
<dbReference type="AlphaFoldDB" id="A0A2T1D1Q9"/>
<dbReference type="PANTHER" id="PTHR36173">
    <property type="entry name" value="RIBONUCLEASE VAPC16-RELATED"/>
    <property type="match status" value="1"/>
</dbReference>
<name>A0A2T1D1Q9_9CYAN</name>
<comment type="caution">
    <text evidence="2">The sequence shown here is derived from an EMBL/GenBank/DDBJ whole genome shotgun (WGS) entry which is preliminary data.</text>
</comment>
<organism evidence="2 3">
    <name type="scientific">Phormidesmis priestleyi ULC007</name>
    <dbReference type="NCBI Taxonomy" id="1920490"/>
    <lineage>
        <taxon>Bacteria</taxon>
        <taxon>Bacillati</taxon>
        <taxon>Cyanobacteriota</taxon>
        <taxon>Cyanophyceae</taxon>
        <taxon>Leptolyngbyales</taxon>
        <taxon>Leptolyngbyaceae</taxon>
        <taxon>Phormidesmis</taxon>
    </lineage>
</organism>
<proteinExistence type="predicted"/>
<sequence length="134" mass="15056">MMAVVIDTHIIVWYILEPGRLSNPASILLEQTVNDGELIYLSAISIVEICFLIERGRLPAIVLERLTEAMNQPDSSVVLVPLDQAISLTIPQIDRTTVPEMPDRIIATTALHLNLPLITRDHRIQALQNIQTIW</sequence>
<dbReference type="Pfam" id="PF01850">
    <property type="entry name" value="PIN"/>
    <property type="match status" value="1"/>
</dbReference>
<dbReference type="Proteomes" id="UP000238634">
    <property type="component" value="Unassembled WGS sequence"/>
</dbReference>
<dbReference type="PANTHER" id="PTHR36173:SF1">
    <property type="entry name" value="RIBONUCLEASE VAPC22"/>
    <property type="match status" value="1"/>
</dbReference>
<dbReference type="InterPro" id="IPR052919">
    <property type="entry name" value="TA_system_RNase"/>
</dbReference>
<gene>
    <name evidence="2" type="ORF">C7B65_26460</name>
</gene>
<dbReference type="InterPro" id="IPR002716">
    <property type="entry name" value="PIN_dom"/>
</dbReference>
<protein>
    <submittedName>
        <fullName evidence="2">PIN domain-containing protein</fullName>
    </submittedName>
</protein>
<evidence type="ECO:0000313" key="2">
    <source>
        <dbReference type="EMBL" id="PSB14435.1"/>
    </source>
</evidence>
<dbReference type="STRING" id="1920490.GCA_001895925_03631"/>
<dbReference type="CDD" id="cd09872">
    <property type="entry name" value="PIN_Sll0205-like"/>
    <property type="match status" value="1"/>
</dbReference>
<evidence type="ECO:0000313" key="3">
    <source>
        <dbReference type="Proteomes" id="UP000238634"/>
    </source>
</evidence>
<reference evidence="2 3" key="2">
    <citation type="submission" date="2018-03" db="EMBL/GenBank/DDBJ databases">
        <title>The ancient ancestry and fast evolution of plastids.</title>
        <authorList>
            <person name="Moore K.R."/>
            <person name="Magnabosco C."/>
            <person name="Momper L."/>
            <person name="Gold D.A."/>
            <person name="Bosak T."/>
            <person name="Fournier G.P."/>
        </authorList>
    </citation>
    <scope>NUCLEOTIDE SEQUENCE [LARGE SCALE GENOMIC DNA]</scope>
    <source>
        <strain evidence="2 3">ULC007</strain>
    </source>
</reference>
<feature type="domain" description="PIN" evidence="1">
    <location>
        <begin position="4"/>
        <end position="127"/>
    </location>
</feature>
<dbReference type="InterPro" id="IPR041705">
    <property type="entry name" value="PIN_Sll0205"/>
</dbReference>
<accession>A0A2T1D1Q9</accession>
<keyword evidence="3" id="KW-1185">Reference proteome</keyword>
<dbReference type="SUPFAM" id="SSF88723">
    <property type="entry name" value="PIN domain-like"/>
    <property type="match status" value="1"/>
</dbReference>
<dbReference type="OrthoDB" id="9798990at2"/>
<dbReference type="EMBL" id="PVWG01000090">
    <property type="protein sequence ID" value="PSB14435.1"/>
    <property type="molecule type" value="Genomic_DNA"/>
</dbReference>
<dbReference type="InterPro" id="IPR029060">
    <property type="entry name" value="PIN-like_dom_sf"/>
</dbReference>